<dbReference type="CDD" id="cd00431">
    <property type="entry name" value="cysteine_hydrolases"/>
    <property type="match status" value="1"/>
</dbReference>
<protein>
    <recommendedName>
        <fullName evidence="2">Isochorismatase-like domain-containing protein</fullName>
    </recommendedName>
</protein>
<dbReference type="AlphaFoldDB" id="A0A328VFF4"/>
<evidence type="ECO:0000259" key="2">
    <source>
        <dbReference type="Pfam" id="PF00857"/>
    </source>
</evidence>
<gene>
    <name evidence="3" type="ORF">A4R35_04485</name>
</gene>
<dbReference type="OrthoDB" id="257098at2"/>
<organism evidence="3 4">
    <name type="scientific">Thermogemmatispora tikiterensis</name>
    <dbReference type="NCBI Taxonomy" id="1825093"/>
    <lineage>
        <taxon>Bacteria</taxon>
        <taxon>Bacillati</taxon>
        <taxon>Chloroflexota</taxon>
        <taxon>Ktedonobacteria</taxon>
        <taxon>Thermogemmatisporales</taxon>
        <taxon>Thermogemmatisporaceae</taxon>
        <taxon>Thermogemmatispora</taxon>
    </lineage>
</organism>
<dbReference type="SUPFAM" id="SSF52499">
    <property type="entry name" value="Isochorismatase-like hydrolases"/>
    <property type="match status" value="1"/>
</dbReference>
<dbReference type="Gene3D" id="3.40.50.850">
    <property type="entry name" value="Isochorismatase-like"/>
    <property type="match status" value="1"/>
</dbReference>
<evidence type="ECO:0000313" key="3">
    <source>
        <dbReference type="EMBL" id="RAQ94782.1"/>
    </source>
</evidence>
<keyword evidence="1" id="KW-0378">Hydrolase</keyword>
<comment type="caution">
    <text evidence="3">The sequence shown here is derived from an EMBL/GenBank/DDBJ whole genome shotgun (WGS) entry which is preliminary data.</text>
</comment>
<evidence type="ECO:0000313" key="4">
    <source>
        <dbReference type="Proteomes" id="UP000248706"/>
    </source>
</evidence>
<feature type="domain" description="Isochorismatase-like" evidence="2">
    <location>
        <begin position="10"/>
        <end position="196"/>
    </location>
</feature>
<accession>A0A328VFF4</accession>
<dbReference type="InterPro" id="IPR050272">
    <property type="entry name" value="Isochorismatase-like_hydrls"/>
</dbReference>
<dbReference type="Proteomes" id="UP000248706">
    <property type="component" value="Unassembled WGS sequence"/>
</dbReference>
<keyword evidence="4" id="KW-1185">Reference proteome</keyword>
<dbReference type="PANTHER" id="PTHR43540">
    <property type="entry name" value="PEROXYUREIDOACRYLATE/UREIDOACRYLATE AMIDOHYDROLASE-RELATED"/>
    <property type="match status" value="1"/>
</dbReference>
<reference evidence="3 4" key="1">
    <citation type="submission" date="2016-08" db="EMBL/GenBank/DDBJ databases">
        <title>Analysis of Carbohydrate Active Enzymes in Thermogemmatispora T81 Reveals Carbohydrate Degradation Ability.</title>
        <authorList>
            <person name="Tomazini A."/>
            <person name="Lal S."/>
            <person name="Stott M."/>
            <person name="Henrissat B."/>
            <person name="Polikarpov I."/>
            <person name="Sparling R."/>
            <person name="Levin D.B."/>
        </authorList>
    </citation>
    <scope>NUCLEOTIDE SEQUENCE [LARGE SCALE GENOMIC DNA]</scope>
    <source>
        <strain evidence="3 4">T81</strain>
    </source>
</reference>
<dbReference type="PANTHER" id="PTHR43540:SF6">
    <property type="entry name" value="ISOCHORISMATASE-LIKE DOMAIN-CONTAINING PROTEIN"/>
    <property type="match status" value="1"/>
</dbReference>
<dbReference type="Pfam" id="PF00857">
    <property type="entry name" value="Isochorismatase"/>
    <property type="match status" value="1"/>
</dbReference>
<evidence type="ECO:0000256" key="1">
    <source>
        <dbReference type="ARBA" id="ARBA00022801"/>
    </source>
</evidence>
<dbReference type="RefSeq" id="WP_112426958.1">
    <property type="nucleotide sequence ID" value="NZ_MCIF01000002.1"/>
</dbReference>
<dbReference type="InterPro" id="IPR036380">
    <property type="entry name" value="Isochorismatase-like_sf"/>
</dbReference>
<proteinExistence type="predicted"/>
<dbReference type="InterPro" id="IPR000868">
    <property type="entry name" value="Isochorismatase-like_dom"/>
</dbReference>
<dbReference type="EMBL" id="MCIF01000002">
    <property type="protein sequence ID" value="RAQ94782.1"/>
    <property type="molecule type" value="Genomic_DNA"/>
</dbReference>
<sequence>MNFQIDPRETALLVIDVQNAFCHPQGTLGLSGVDTRPLAAIIPHIRRLVEMCKACGIPDIWTIQHHFPEDHTRALHRITPHTQKRARIACQPGTWDAEIVAELQPLIDERSHLIEKHKFSAFYGTRLEVLLRILGRRLLLITGTTTNACIDTTVREAYMRDYDIVVVRECVGGIDPAWHDMALAVWERYIGAVVSLNELLPVLEQATTQVKPTS</sequence>
<dbReference type="GO" id="GO:0016787">
    <property type="term" value="F:hydrolase activity"/>
    <property type="evidence" value="ECO:0007669"/>
    <property type="project" value="UniProtKB-KW"/>
</dbReference>
<name>A0A328VFF4_9CHLR</name>